<dbReference type="InterPro" id="IPR030995">
    <property type="entry name" value="SoxZ"/>
</dbReference>
<evidence type="ECO:0000259" key="1">
    <source>
        <dbReference type="Pfam" id="PF08770"/>
    </source>
</evidence>
<evidence type="ECO:0000313" key="2">
    <source>
        <dbReference type="EMBL" id="MBK5928534.1"/>
    </source>
</evidence>
<sequence length="109" mass="11726">MADPRARVRLSATRISPGEVIEVRALVTHPMETGNRTGPDGTTVPRNIVESFRATFDGAEVFAADLDTAVSANPYFQFHVAPPRSGTLTLTWRDDAGAEVQEDAAITVT</sequence>
<dbReference type="Proteomes" id="UP000706333">
    <property type="component" value="Unassembled WGS sequence"/>
</dbReference>
<gene>
    <name evidence="2" type="ORF">CCR87_14545</name>
</gene>
<organism evidence="2 3">
    <name type="scientific">Rhodobaculum claviforme</name>
    <dbReference type="NCBI Taxonomy" id="1549854"/>
    <lineage>
        <taxon>Bacteria</taxon>
        <taxon>Pseudomonadati</taxon>
        <taxon>Pseudomonadota</taxon>
        <taxon>Alphaproteobacteria</taxon>
        <taxon>Rhodobacterales</taxon>
        <taxon>Paracoccaceae</taxon>
        <taxon>Rhodobaculum</taxon>
    </lineage>
</organism>
<reference evidence="2" key="2">
    <citation type="journal article" date="2020" name="Microorganisms">
        <title>Osmotic Adaptation and Compatible Solute Biosynthesis of Phototrophic Bacteria as Revealed from Genome Analyses.</title>
        <authorList>
            <person name="Imhoff J.F."/>
            <person name="Rahn T."/>
            <person name="Kunzel S."/>
            <person name="Keller A."/>
            <person name="Neulinger S.C."/>
        </authorList>
    </citation>
    <scope>NUCLEOTIDE SEQUENCE</scope>
    <source>
        <strain evidence="2">LMG 28126</strain>
    </source>
</reference>
<protein>
    <submittedName>
        <fullName evidence="2">Thiosulfate oxidation carrier complex protein SoxZ</fullName>
    </submittedName>
</protein>
<reference evidence="2" key="1">
    <citation type="submission" date="2017-05" db="EMBL/GenBank/DDBJ databases">
        <authorList>
            <person name="Imhoff J.F."/>
            <person name="Rahn T."/>
            <person name="Kuenzel S."/>
            <person name="Neulinger S.C."/>
        </authorList>
    </citation>
    <scope>NUCLEOTIDE SEQUENCE</scope>
    <source>
        <strain evidence="2">LMG 28126</strain>
    </source>
</reference>
<dbReference type="InterPro" id="IPR013783">
    <property type="entry name" value="Ig-like_fold"/>
</dbReference>
<dbReference type="Pfam" id="PF08770">
    <property type="entry name" value="SoxZ"/>
    <property type="match status" value="1"/>
</dbReference>
<keyword evidence="3" id="KW-1185">Reference proteome</keyword>
<dbReference type="EMBL" id="NHSD01000310">
    <property type="protein sequence ID" value="MBK5928534.1"/>
    <property type="molecule type" value="Genomic_DNA"/>
</dbReference>
<dbReference type="InterPro" id="IPR014756">
    <property type="entry name" value="Ig_E-set"/>
</dbReference>
<feature type="domain" description="Sulphur oxidation protein SoxZ" evidence="1">
    <location>
        <begin position="16"/>
        <end position="103"/>
    </location>
</feature>
<dbReference type="InterPro" id="IPR014880">
    <property type="entry name" value="SoxZ_dom"/>
</dbReference>
<accession>A0A934TLW5</accession>
<proteinExistence type="predicted"/>
<comment type="caution">
    <text evidence="2">The sequence shown here is derived from an EMBL/GenBank/DDBJ whole genome shotgun (WGS) entry which is preliminary data.</text>
</comment>
<dbReference type="RefSeq" id="WP_201158299.1">
    <property type="nucleotide sequence ID" value="NZ_NHSD01000310.1"/>
</dbReference>
<dbReference type="NCBIfam" id="TIGR04490">
    <property type="entry name" value="SoxZ_true"/>
    <property type="match status" value="1"/>
</dbReference>
<evidence type="ECO:0000313" key="3">
    <source>
        <dbReference type="Proteomes" id="UP000706333"/>
    </source>
</evidence>
<dbReference type="AlphaFoldDB" id="A0A934TLW5"/>
<name>A0A934TLW5_9RHOB</name>
<dbReference type="SUPFAM" id="SSF81296">
    <property type="entry name" value="E set domains"/>
    <property type="match status" value="1"/>
</dbReference>
<dbReference type="Gene3D" id="2.60.40.10">
    <property type="entry name" value="Immunoglobulins"/>
    <property type="match status" value="1"/>
</dbReference>